<comment type="caution">
    <text evidence="2">The sequence shown here is derived from an EMBL/GenBank/DDBJ whole genome shotgun (WGS) entry which is preliminary data.</text>
</comment>
<feature type="compositionally biased region" description="Polar residues" evidence="1">
    <location>
        <begin position="361"/>
        <end position="377"/>
    </location>
</feature>
<feature type="region of interest" description="Disordered" evidence="1">
    <location>
        <begin position="335"/>
        <end position="393"/>
    </location>
</feature>
<evidence type="ECO:0000313" key="3">
    <source>
        <dbReference type="Proteomes" id="UP001153269"/>
    </source>
</evidence>
<sequence length="413" mass="44804">MGVIWVQLGLPGSSVHVFCTSSSQSFIICTSWGGFYFPPSIPEPGLSLVYDSQTICVSVSGEPEPALSSQPWAPVKAICELCPQLKVKTGGILAHRTRTAPFGARAGRKERDTHTGKVQELCCSSGSNPGSDFYGKKKQLTYSAGIKEAEEGLTRVRHVYVSYAIKMPWVEDDAGRSYSGAVAVKGSLGPSTNNRSGLRREKMHVGNTRDRSSESPPETRALPAPVKLHLQSIYPPSLVSMGLAQFDCVLGSRNFWQVAVCVAGPEAGRDGPGRCQSLKHQGKEEGKGGEHWEQATSSQLPLAELHPLHSIHLFLHPSLHVFLRSIERQENHHPTAIRHAPTQLSSATNDLPWLHGRKTTRTNQNKMNSPGSFTSGDLQRPGAPPLHNGPSTEELNQLRPLLAELLTLLSAGL</sequence>
<protein>
    <submittedName>
        <fullName evidence="2">Uncharacterized protein</fullName>
    </submittedName>
</protein>
<feature type="region of interest" description="Disordered" evidence="1">
    <location>
        <begin position="267"/>
        <end position="295"/>
    </location>
</feature>
<dbReference type="Proteomes" id="UP001153269">
    <property type="component" value="Unassembled WGS sequence"/>
</dbReference>
<feature type="compositionally biased region" description="Basic and acidic residues" evidence="1">
    <location>
        <begin position="198"/>
        <end position="213"/>
    </location>
</feature>
<accession>A0A9N7UGU8</accession>
<dbReference type="EMBL" id="CADEAL010001215">
    <property type="protein sequence ID" value="CAB1430222.1"/>
    <property type="molecule type" value="Genomic_DNA"/>
</dbReference>
<evidence type="ECO:0000313" key="2">
    <source>
        <dbReference type="EMBL" id="CAB1430222.1"/>
    </source>
</evidence>
<gene>
    <name evidence="2" type="ORF">PLEPLA_LOCUS18204</name>
</gene>
<feature type="compositionally biased region" description="Basic and acidic residues" evidence="1">
    <location>
        <begin position="281"/>
        <end position="293"/>
    </location>
</feature>
<reference evidence="2" key="1">
    <citation type="submission" date="2020-03" db="EMBL/GenBank/DDBJ databases">
        <authorList>
            <person name="Weist P."/>
        </authorList>
    </citation>
    <scope>NUCLEOTIDE SEQUENCE</scope>
</reference>
<evidence type="ECO:0000256" key="1">
    <source>
        <dbReference type="SAM" id="MobiDB-lite"/>
    </source>
</evidence>
<name>A0A9N7UGU8_PLEPL</name>
<dbReference type="AlphaFoldDB" id="A0A9N7UGU8"/>
<keyword evidence="3" id="KW-1185">Reference proteome</keyword>
<proteinExistence type="predicted"/>
<organism evidence="2 3">
    <name type="scientific">Pleuronectes platessa</name>
    <name type="common">European plaice</name>
    <dbReference type="NCBI Taxonomy" id="8262"/>
    <lineage>
        <taxon>Eukaryota</taxon>
        <taxon>Metazoa</taxon>
        <taxon>Chordata</taxon>
        <taxon>Craniata</taxon>
        <taxon>Vertebrata</taxon>
        <taxon>Euteleostomi</taxon>
        <taxon>Actinopterygii</taxon>
        <taxon>Neopterygii</taxon>
        <taxon>Teleostei</taxon>
        <taxon>Neoteleostei</taxon>
        <taxon>Acanthomorphata</taxon>
        <taxon>Carangaria</taxon>
        <taxon>Pleuronectiformes</taxon>
        <taxon>Pleuronectoidei</taxon>
        <taxon>Pleuronectidae</taxon>
        <taxon>Pleuronectes</taxon>
    </lineage>
</organism>
<feature type="region of interest" description="Disordered" evidence="1">
    <location>
        <begin position="183"/>
        <end position="222"/>
    </location>
</feature>